<feature type="domain" description="B30.2/SPRY" evidence="10">
    <location>
        <begin position="356"/>
        <end position="590"/>
    </location>
</feature>
<keyword evidence="1" id="KW-0399">Innate immunity</keyword>
<comment type="caution">
    <text evidence="11">The sequence shown here is derived from an EMBL/GenBank/DDBJ whole genome shotgun (WGS) entry which is preliminary data.</text>
</comment>
<dbReference type="FunFam" id="2.60.120.920:FF:000004">
    <property type="entry name" value="Butyrophilin subfamily 1 member A1"/>
    <property type="match status" value="1"/>
</dbReference>
<feature type="domain" description="B box-type" evidence="9">
    <location>
        <begin position="157"/>
        <end position="197"/>
    </location>
</feature>
<evidence type="ECO:0000313" key="12">
    <source>
        <dbReference type="Proteomes" id="UP001187415"/>
    </source>
</evidence>
<evidence type="ECO:0000256" key="6">
    <source>
        <dbReference type="PROSITE-ProRule" id="PRU00024"/>
    </source>
</evidence>
<dbReference type="InterPro" id="IPR003877">
    <property type="entry name" value="SPRY_dom"/>
</dbReference>
<dbReference type="PROSITE" id="PS00518">
    <property type="entry name" value="ZF_RING_1"/>
    <property type="match status" value="1"/>
</dbReference>
<keyword evidence="3 6" id="KW-0863">Zinc-finger</keyword>
<accession>A0AA88NSQ1</accession>
<dbReference type="Gene3D" id="3.30.160.60">
    <property type="entry name" value="Classic Zinc Finger"/>
    <property type="match status" value="1"/>
</dbReference>
<proteinExistence type="predicted"/>
<dbReference type="SMART" id="SM00184">
    <property type="entry name" value="RING"/>
    <property type="match status" value="1"/>
</dbReference>
<dbReference type="InterPro" id="IPR000315">
    <property type="entry name" value="Znf_B-box"/>
</dbReference>
<reference evidence="11" key="1">
    <citation type="submission" date="2023-07" db="EMBL/GenBank/DDBJ databases">
        <title>Chromosome-level Genome Assembly of Striped Snakehead (Channa striata).</title>
        <authorList>
            <person name="Liu H."/>
        </authorList>
    </citation>
    <scope>NUCLEOTIDE SEQUENCE</scope>
    <source>
        <strain evidence="11">Gz</strain>
        <tissue evidence="11">Muscle</tissue>
    </source>
</reference>
<dbReference type="InterPro" id="IPR003879">
    <property type="entry name" value="Butyrophylin_SPRY"/>
</dbReference>
<dbReference type="PANTHER" id="PTHR25465">
    <property type="entry name" value="B-BOX DOMAIN CONTAINING"/>
    <property type="match status" value="1"/>
</dbReference>
<evidence type="ECO:0000256" key="3">
    <source>
        <dbReference type="ARBA" id="ARBA00022771"/>
    </source>
</evidence>
<evidence type="ECO:0000256" key="7">
    <source>
        <dbReference type="SAM" id="Coils"/>
    </source>
</evidence>
<dbReference type="GO" id="GO:0008270">
    <property type="term" value="F:zinc ion binding"/>
    <property type="evidence" value="ECO:0007669"/>
    <property type="project" value="UniProtKB-KW"/>
</dbReference>
<dbReference type="AlphaFoldDB" id="A0AA88NSQ1"/>
<dbReference type="Pfam" id="PF13445">
    <property type="entry name" value="zf-RING_UBOX"/>
    <property type="match status" value="1"/>
</dbReference>
<organism evidence="11 12">
    <name type="scientific">Channa striata</name>
    <name type="common">Snakehead murrel</name>
    <name type="synonym">Ophicephalus striatus</name>
    <dbReference type="NCBI Taxonomy" id="64152"/>
    <lineage>
        <taxon>Eukaryota</taxon>
        <taxon>Metazoa</taxon>
        <taxon>Chordata</taxon>
        <taxon>Craniata</taxon>
        <taxon>Vertebrata</taxon>
        <taxon>Euteleostomi</taxon>
        <taxon>Actinopterygii</taxon>
        <taxon>Neopterygii</taxon>
        <taxon>Teleostei</taxon>
        <taxon>Neoteleostei</taxon>
        <taxon>Acanthomorphata</taxon>
        <taxon>Anabantaria</taxon>
        <taxon>Anabantiformes</taxon>
        <taxon>Channoidei</taxon>
        <taxon>Channidae</taxon>
        <taxon>Channa</taxon>
    </lineage>
</organism>
<dbReference type="InterPro" id="IPR051051">
    <property type="entry name" value="E3_ubiq-ligase_TRIM/RNF"/>
</dbReference>
<gene>
    <name evidence="11" type="ORF">Q5P01_002419</name>
</gene>
<dbReference type="Pfam" id="PF00643">
    <property type="entry name" value="zf-B_box"/>
    <property type="match status" value="1"/>
</dbReference>
<dbReference type="GO" id="GO:0045087">
    <property type="term" value="P:innate immune response"/>
    <property type="evidence" value="ECO:0007669"/>
    <property type="project" value="UniProtKB-KW"/>
</dbReference>
<evidence type="ECO:0000259" key="10">
    <source>
        <dbReference type="PROSITE" id="PS50188"/>
    </source>
</evidence>
<dbReference type="InterPro" id="IPR017907">
    <property type="entry name" value="Znf_RING_CS"/>
</dbReference>
<keyword evidence="2" id="KW-0479">Metal-binding</keyword>
<keyword evidence="12" id="KW-1185">Reference proteome</keyword>
<evidence type="ECO:0000256" key="4">
    <source>
        <dbReference type="ARBA" id="ARBA00022833"/>
    </source>
</evidence>
<dbReference type="Pfam" id="PF13765">
    <property type="entry name" value="PRY"/>
    <property type="match status" value="2"/>
</dbReference>
<sequence length="630" mass="71860">MIRIHNMTTQAVRNMASIPLEGQVKCCICLDIYTSPVSIPCGHNFCLNCIDGYWDTKKKAECPLCKKVFKIRPKLRINRDFANIIEVLNSRSKSPTPKDDFVAAEADDFPCDVRREYKSAVKSCFVCQASYCENHLTPHLREPALQRHRLTDPDTFSTSHLCKNHNKPLTRFCKQDHTPVCENCLKTDHKHHKTVSMGKQINHIKTNLRKTQAEIQQMIQTRLRKMEEIQDSVVLSQKIKAEELQRSSNVCSLLITTIQKHLDWLNEELEQSQKEAENRAEDLVEELKQEINDLQIRNSELQQLELTQDPLHVLQSFPSVRRLPSTREWSEITVHSDNCVGIVKKAVSNLVDVCKTIENKLTEQEADKMTQYAVDVTLDPDTASGWLVLSPDRKKVSYQKKKTTVPDNPQRFDSCVCVLGKQSFTSGRYYWVVQVSYQKKKTPVPDNPQRFDSCVCVLGKQSFTSGRYYWVVQVTDKTDWDLGLARESINRKGSITVRPDSGYWAISRRKGSHLSACAGPSITLQLREPPNKVGVFVDYEEGLVSFYDAEAKTHIYTYSGCAFTEPVYPYFNPCVQDNGKNAAPLVICPLDVNEGQNITIEANTKSERPEALTYPKSVWILCQQPLNNSS</sequence>
<dbReference type="CDD" id="cd19802">
    <property type="entry name" value="Bbox1_TRIM8-like"/>
    <property type="match status" value="1"/>
</dbReference>
<dbReference type="EMBL" id="JAUPFM010000001">
    <property type="protein sequence ID" value="KAK2862886.1"/>
    <property type="molecule type" value="Genomic_DNA"/>
</dbReference>
<dbReference type="InterPro" id="IPR001841">
    <property type="entry name" value="Znf_RING"/>
</dbReference>
<evidence type="ECO:0000256" key="2">
    <source>
        <dbReference type="ARBA" id="ARBA00022723"/>
    </source>
</evidence>
<dbReference type="SMART" id="SM00449">
    <property type="entry name" value="SPRY"/>
    <property type="match status" value="1"/>
</dbReference>
<name>A0AA88NSQ1_CHASR</name>
<dbReference type="PRINTS" id="PR01407">
    <property type="entry name" value="BUTYPHLNCDUF"/>
</dbReference>
<feature type="coiled-coil region" evidence="7">
    <location>
        <begin position="255"/>
        <end position="307"/>
    </location>
</feature>
<dbReference type="Gene3D" id="4.10.830.40">
    <property type="match status" value="1"/>
</dbReference>
<evidence type="ECO:0000313" key="11">
    <source>
        <dbReference type="EMBL" id="KAK2862886.1"/>
    </source>
</evidence>
<dbReference type="InterPro" id="IPR043136">
    <property type="entry name" value="B30.2/SPRY_sf"/>
</dbReference>
<dbReference type="Pfam" id="PF25600">
    <property type="entry name" value="TRIM_CC"/>
    <property type="match status" value="1"/>
</dbReference>
<dbReference type="InterPro" id="IPR013320">
    <property type="entry name" value="ConA-like_dom_sf"/>
</dbReference>
<dbReference type="PROSITE" id="PS50119">
    <property type="entry name" value="ZF_BBOX"/>
    <property type="match status" value="1"/>
</dbReference>
<feature type="domain" description="RING-type" evidence="8">
    <location>
        <begin position="26"/>
        <end position="66"/>
    </location>
</feature>
<keyword evidence="7" id="KW-0175">Coiled coil</keyword>
<dbReference type="PANTHER" id="PTHR25465:SF32">
    <property type="entry name" value="BLOODTHIRSTY-RELATED GENE FAMILY, MEMBER 16 ISOFORM X1-RELATED"/>
    <property type="match status" value="1"/>
</dbReference>
<dbReference type="SUPFAM" id="SSF57850">
    <property type="entry name" value="RING/U-box"/>
    <property type="match status" value="1"/>
</dbReference>
<dbReference type="InterPro" id="IPR006574">
    <property type="entry name" value="PRY"/>
</dbReference>
<dbReference type="InterPro" id="IPR027370">
    <property type="entry name" value="Znf-RING_euk"/>
</dbReference>
<dbReference type="SMART" id="SM00589">
    <property type="entry name" value="PRY"/>
    <property type="match status" value="2"/>
</dbReference>
<dbReference type="SUPFAM" id="SSF57845">
    <property type="entry name" value="B-box zinc-binding domain"/>
    <property type="match status" value="1"/>
</dbReference>
<dbReference type="Gene3D" id="3.30.40.10">
    <property type="entry name" value="Zinc/RING finger domain, C3HC4 (zinc finger)"/>
    <property type="match status" value="1"/>
</dbReference>
<dbReference type="CDD" id="cd13733">
    <property type="entry name" value="SPRY_PRY_C-I_1"/>
    <property type="match status" value="1"/>
</dbReference>
<dbReference type="CDD" id="cd19769">
    <property type="entry name" value="Bbox2_TRIM16-like"/>
    <property type="match status" value="1"/>
</dbReference>
<evidence type="ECO:0000256" key="5">
    <source>
        <dbReference type="ARBA" id="ARBA00022859"/>
    </source>
</evidence>
<dbReference type="PROSITE" id="PS50188">
    <property type="entry name" value="B302_SPRY"/>
    <property type="match status" value="1"/>
</dbReference>
<dbReference type="Gene3D" id="2.60.120.920">
    <property type="match status" value="2"/>
</dbReference>
<protein>
    <submittedName>
        <fullName evidence="11">Uncharacterized protein</fullName>
    </submittedName>
</protein>
<dbReference type="InterPro" id="IPR001870">
    <property type="entry name" value="B30.2/SPRY"/>
</dbReference>
<dbReference type="InterPro" id="IPR058030">
    <property type="entry name" value="TRIM8/14/16/25/29/45/65_CC"/>
</dbReference>
<evidence type="ECO:0000256" key="1">
    <source>
        <dbReference type="ARBA" id="ARBA00022588"/>
    </source>
</evidence>
<dbReference type="Proteomes" id="UP001187415">
    <property type="component" value="Unassembled WGS sequence"/>
</dbReference>
<evidence type="ECO:0000259" key="9">
    <source>
        <dbReference type="PROSITE" id="PS50119"/>
    </source>
</evidence>
<evidence type="ECO:0000259" key="8">
    <source>
        <dbReference type="PROSITE" id="PS50089"/>
    </source>
</evidence>
<dbReference type="InterPro" id="IPR013083">
    <property type="entry name" value="Znf_RING/FYVE/PHD"/>
</dbReference>
<dbReference type="SUPFAM" id="SSF49899">
    <property type="entry name" value="Concanavalin A-like lectins/glucanases"/>
    <property type="match status" value="2"/>
</dbReference>
<keyword evidence="4" id="KW-0862">Zinc</keyword>
<dbReference type="PROSITE" id="PS50089">
    <property type="entry name" value="ZF_RING_2"/>
    <property type="match status" value="1"/>
</dbReference>
<dbReference type="GO" id="GO:0005737">
    <property type="term" value="C:cytoplasm"/>
    <property type="evidence" value="ECO:0007669"/>
    <property type="project" value="UniProtKB-ARBA"/>
</dbReference>
<keyword evidence="5" id="KW-0391">Immunity</keyword>
<dbReference type="Pfam" id="PF00622">
    <property type="entry name" value="SPRY"/>
    <property type="match status" value="1"/>
</dbReference>